<keyword evidence="9" id="KW-1185">Reference proteome</keyword>
<dbReference type="InterPro" id="IPR000873">
    <property type="entry name" value="AMP-dep_synth/lig_dom"/>
</dbReference>
<dbReference type="Pfam" id="PF13193">
    <property type="entry name" value="AMP-binding_C"/>
    <property type="match status" value="1"/>
</dbReference>
<evidence type="ECO:0000313" key="9">
    <source>
        <dbReference type="Proteomes" id="UP000007058"/>
    </source>
</evidence>
<evidence type="ECO:0000259" key="6">
    <source>
        <dbReference type="Pfam" id="PF00501"/>
    </source>
</evidence>
<evidence type="ECO:0000313" key="8">
    <source>
        <dbReference type="EMBL" id="BAE52388.1"/>
    </source>
</evidence>
<accession>Q2W187</accession>
<gene>
    <name evidence="8" type="ordered locus">amb3584</name>
</gene>
<dbReference type="HOGENOM" id="CLU_000022_59_0_5"/>
<dbReference type="STRING" id="342108.amb3584"/>
<dbReference type="InterPro" id="IPR042099">
    <property type="entry name" value="ANL_N_sf"/>
</dbReference>
<dbReference type="Pfam" id="PF00501">
    <property type="entry name" value="AMP-binding"/>
    <property type="match status" value="1"/>
</dbReference>
<comment type="catalytic activity">
    <reaction evidence="3">
        <text>3-(methylsulfanyl)propanoate + ATP + CoA = 3-(methylsulfanyl)propanoyl-CoA + AMP + diphosphate</text>
        <dbReference type="Rhea" id="RHEA:43052"/>
        <dbReference type="ChEBI" id="CHEBI:30616"/>
        <dbReference type="ChEBI" id="CHEBI:33019"/>
        <dbReference type="ChEBI" id="CHEBI:49016"/>
        <dbReference type="ChEBI" id="CHEBI:57287"/>
        <dbReference type="ChEBI" id="CHEBI:82815"/>
        <dbReference type="ChEBI" id="CHEBI:456215"/>
        <dbReference type="EC" id="6.2.1.44"/>
    </reaction>
    <physiologicalReaction direction="left-to-right" evidence="3">
        <dbReference type="Rhea" id="RHEA:43053"/>
    </physiologicalReaction>
</comment>
<dbReference type="EMBL" id="AP007255">
    <property type="protein sequence ID" value="BAE52388.1"/>
    <property type="molecule type" value="Genomic_DNA"/>
</dbReference>
<proteinExistence type="inferred from homology"/>
<evidence type="ECO:0000256" key="1">
    <source>
        <dbReference type="ARBA" id="ARBA00006432"/>
    </source>
</evidence>
<evidence type="ECO:0000256" key="2">
    <source>
        <dbReference type="ARBA" id="ARBA00022598"/>
    </source>
</evidence>
<dbReference type="PROSITE" id="PS00455">
    <property type="entry name" value="AMP_BINDING"/>
    <property type="match status" value="1"/>
</dbReference>
<feature type="domain" description="AMP-dependent synthetase/ligase" evidence="6">
    <location>
        <begin position="60"/>
        <end position="399"/>
    </location>
</feature>
<dbReference type="Gene3D" id="3.40.50.12780">
    <property type="entry name" value="N-terminal domain of ligase-like"/>
    <property type="match status" value="1"/>
</dbReference>
<feature type="domain" description="AMP-binding enzyme C-terminal" evidence="7">
    <location>
        <begin position="450"/>
        <end position="525"/>
    </location>
</feature>
<dbReference type="InterPro" id="IPR045851">
    <property type="entry name" value="AMP-bd_C_sf"/>
</dbReference>
<dbReference type="CDD" id="cd05941">
    <property type="entry name" value="MCS"/>
    <property type="match status" value="1"/>
</dbReference>
<dbReference type="InterPro" id="IPR020845">
    <property type="entry name" value="AMP-binding_CS"/>
</dbReference>
<dbReference type="GO" id="GO:0006631">
    <property type="term" value="P:fatty acid metabolic process"/>
    <property type="evidence" value="ECO:0007669"/>
    <property type="project" value="TreeGrafter"/>
</dbReference>
<evidence type="ECO:0000259" key="7">
    <source>
        <dbReference type="Pfam" id="PF13193"/>
    </source>
</evidence>
<dbReference type="EC" id="6.2.1.44" evidence="4"/>
<dbReference type="Proteomes" id="UP000007058">
    <property type="component" value="Chromosome"/>
</dbReference>
<name>Q2W187_PARM1</name>
<dbReference type="NCBIfam" id="NF005702">
    <property type="entry name" value="PRK07514.1"/>
    <property type="match status" value="1"/>
</dbReference>
<organism evidence="8 9">
    <name type="scientific">Paramagnetospirillum magneticum (strain ATCC 700264 / AMB-1)</name>
    <name type="common">Magnetospirillum magneticum</name>
    <dbReference type="NCBI Taxonomy" id="342108"/>
    <lineage>
        <taxon>Bacteria</taxon>
        <taxon>Pseudomonadati</taxon>
        <taxon>Pseudomonadota</taxon>
        <taxon>Alphaproteobacteria</taxon>
        <taxon>Rhodospirillales</taxon>
        <taxon>Magnetospirillaceae</taxon>
        <taxon>Paramagnetospirillum</taxon>
    </lineage>
</organism>
<evidence type="ECO:0000256" key="4">
    <source>
        <dbReference type="ARBA" id="ARBA00066616"/>
    </source>
</evidence>
<evidence type="ECO:0000256" key="5">
    <source>
        <dbReference type="ARBA" id="ARBA00067668"/>
    </source>
</evidence>
<protein>
    <recommendedName>
        <fullName evidence="5">3-methylmercaptopropionyl-CoA ligase</fullName>
        <ecNumber evidence="4">6.2.1.44</ecNumber>
    </recommendedName>
</protein>
<sequence>MLYPRKAFLGYKMVARGMPIWYRRNQALMTKGRAQMTDNLFELFRSRFPADRSRPFIEVPGGITVSYGDMEAMSARYAHALVAAGVKPGDRVAVQVDKSAEAVVLYLACLRSGAVLLPLNTAYQAGELEYFLFDAAPSAVVCQPSRLAELEGLAVAAGIGTCVMTLGSHGDGTLPERAKGLSETFATVPRGGDDMAAILYSSGTTGRPKGAMMSHTNLGSNAQTLHDLWGFRPDDVLLHCLPIFHTHGLFVAINCVLLNGSPMIFCPKFDAEQAIGLLKRATVFMGVPTFYTRFLTSPNLTPEACSHMRLFISGSAPLLEETFNAFKDKTGFTILERYGMTEGGMFTSNPLVGDRRAGTVGFPLPDVQLRITGEEGQVLPQGEVGIIEVKGPNIFKGYWNMPEKTKSDFTEDGFFKSGDVGVVDARGYVSIVGRAKDLIISGGYNVYPKEVEDFIDRLAGVVESAVVGMPHPDFGEAGLAIVVAEKGASLTAEGVIDSLKGRLANYKVPKLAVVVTELPRNAMGKVQKNVLRDSYAAMWKANL</sequence>
<comment type="similarity">
    <text evidence="1">Belongs to the ATP-dependent AMP-binding enzyme family.</text>
</comment>
<dbReference type="PANTHER" id="PTHR43201:SF8">
    <property type="entry name" value="ACYL-COA SYNTHETASE FAMILY MEMBER 3"/>
    <property type="match status" value="1"/>
</dbReference>
<dbReference type="SUPFAM" id="SSF56801">
    <property type="entry name" value="Acetyl-CoA synthetase-like"/>
    <property type="match status" value="1"/>
</dbReference>
<dbReference type="AlphaFoldDB" id="Q2W187"/>
<evidence type="ECO:0000256" key="3">
    <source>
        <dbReference type="ARBA" id="ARBA00051915"/>
    </source>
</evidence>
<dbReference type="FunFam" id="3.30.300.30:FF:000008">
    <property type="entry name" value="2,3-dihydroxybenzoate-AMP ligase"/>
    <property type="match status" value="1"/>
</dbReference>
<dbReference type="Gene3D" id="3.30.300.30">
    <property type="match status" value="1"/>
</dbReference>
<dbReference type="KEGG" id="mag:amb3584"/>
<reference evidence="8 9" key="1">
    <citation type="journal article" date="2005" name="DNA Res.">
        <title>Complete genome sequence of the facultative anaerobic magnetotactic bacterium Magnetospirillum sp. strain AMB-1.</title>
        <authorList>
            <person name="Matsunaga T."/>
            <person name="Okamura Y."/>
            <person name="Fukuda Y."/>
            <person name="Wahyudi A.T."/>
            <person name="Murase Y."/>
            <person name="Takeyama H."/>
        </authorList>
    </citation>
    <scope>NUCLEOTIDE SEQUENCE [LARGE SCALE GENOMIC DNA]</scope>
    <source>
        <strain evidence="9">ATCC 700264 / AMB-1</strain>
    </source>
</reference>
<dbReference type="PANTHER" id="PTHR43201">
    <property type="entry name" value="ACYL-COA SYNTHETASE"/>
    <property type="match status" value="1"/>
</dbReference>
<dbReference type="GO" id="GO:0031956">
    <property type="term" value="F:medium-chain fatty acid-CoA ligase activity"/>
    <property type="evidence" value="ECO:0007669"/>
    <property type="project" value="TreeGrafter"/>
</dbReference>
<dbReference type="InterPro" id="IPR025110">
    <property type="entry name" value="AMP-bd_C"/>
</dbReference>
<keyword evidence="2 8" id="KW-0436">Ligase</keyword>